<evidence type="ECO:0000313" key="2">
    <source>
        <dbReference type="EMBL" id="PRT52915.1"/>
    </source>
</evidence>
<dbReference type="GeneID" id="36514284"/>
<accession>A0A2T0FD70</accession>
<comment type="caution">
    <text evidence="2">The sequence shown here is derived from an EMBL/GenBank/DDBJ whole genome shotgun (WGS) entry which is preliminary data.</text>
</comment>
<organism evidence="2 3">
    <name type="scientific">Wickerhamiella sorbophila</name>
    <dbReference type="NCBI Taxonomy" id="45607"/>
    <lineage>
        <taxon>Eukaryota</taxon>
        <taxon>Fungi</taxon>
        <taxon>Dikarya</taxon>
        <taxon>Ascomycota</taxon>
        <taxon>Saccharomycotina</taxon>
        <taxon>Dipodascomycetes</taxon>
        <taxon>Dipodascales</taxon>
        <taxon>Trichomonascaceae</taxon>
        <taxon>Wickerhamiella</taxon>
    </lineage>
</organism>
<gene>
    <name evidence="2" type="ORF">B9G98_00535</name>
</gene>
<keyword evidence="3" id="KW-1185">Reference proteome</keyword>
<dbReference type="EMBL" id="NDIQ01000001">
    <property type="protein sequence ID" value="PRT52915.1"/>
    <property type="molecule type" value="Genomic_DNA"/>
</dbReference>
<evidence type="ECO:0000313" key="3">
    <source>
        <dbReference type="Proteomes" id="UP000238350"/>
    </source>
</evidence>
<proteinExistence type="predicted"/>
<dbReference type="Proteomes" id="UP000238350">
    <property type="component" value="Unassembled WGS sequence"/>
</dbReference>
<protein>
    <submittedName>
        <fullName evidence="2">Uncharacterized protein</fullName>
    </submittedName>
</protein>
<evidence type="ECO:0000256" key="1">
    <source>
        <dbReference type="SAM" id="MobiDB-lite"/>
    </source>
</evidence>
<dbReference type="AlphaFoldDB" id="A0A2T0FD70"/>
<name>A0A2T0FD70_9ASCO</name>
<dbReference type="RefSeq" id="XP_024662861.1">
    <property type="nucleotide sequence ID" value="XM_024807093.1"/>
</dbReference>
<sequence length="101" mass="10859">MSSEVGSPGNLAIEEPEIQNGGKIEPLSKSSNAEGSLEPRTPVRNRPVSVGMSPKSPAPSAGVTQIARDIESQVDRMQEILASYESDLNSRLDQIVNRLKD</sequence>
<feature type="region of interest" description="Disordered" evidence="1">
    <location>
        <begin position="1"/>
        <end position="63"/>
    </location>
</feature>
<reference evidence="2 3" key="1">
    <citation type="submission" date="2017-04" db="EMBL/GenBank/DDBJ databases">
        <title>Genome sequencing of [Candida] sorbophila.</title>
        <authorList>
            <person name="Ahn J.O."/>
        </authorList>
    </citation>
    <scope>NUCLEOTIDE SEQUENCE [LARGE SCALE GENOMIC DNA]</scope>
    <source>
        <strain evidence="2 3">DS02</strain>
    </source>
</reference>